<dbReference type="InterPro" id="IPR023296">
    <property type="entry name" value="Glyco_hydro_beta-prop_sf"/>
</dbReference>
<sequence length="436" mass="49687">MSVSVSTIGEACADFNVLYCLLHHQGTLFAAWYDAGHRITVGCRRPGASIWEIFQPDGFWLPQRNRHANITDYDSHNYLTMATDSEGYLHLSGNMHVDPLIYFRSEKPLDISSLRVVRSMTGDREDRTTYPLFFKDRQGRLLFRYRDGCSGNGDDIYNVYDTARQQWSRLLASPLLDGEGLRNGYARPPVAGADGWWHMIWMWRETPHCETNNNLSYARSRDLQHWETSAGQRLTLPISRERGEIVDDADVGDGLINMVQEVGFDHQGRPLLIYHRYDENGHSQAFLARPDGAGKWQKKQLSQWHFRWDFKGPGSIPPDLILQPPRPVADGMLEVSWTSRWTGSGRWLIEEASLKVVATLPASVTLPEKLFQPNQQLHSAAEVQVHAAQNSDYSPQNQYWLRWEALPICRDEPYPATVAAGRLELVEAVPHCDAPS</sequence>
<keyword evidence="2" id="KW-1185">Reference proteome</keyword>
<dbReference type="EMBL" id="RHHM01000017">
    <property type="protein sequence ID" value="RQM36773.1"/>
    <property type="molecule type" value="Genomic_DNA"/>
</dbReference>
<dbReference type="RefSeq" id="WP_124234504.1">
    <property type="nucleotide sequence ID" value="NZ_RHHM01000017.1"/>
</dbReference>
<evidence type="ECO:0000313" key="2">
    <source>
        <dbReference type="Proteomes" id="UP000279457"/>
    </source>
</evidence>
<evidence type="ECO:0008006" key="3">
    <source>
        <dbReference type="Google" id="ProtNLM"/>
    </source>
</evidence>
<reference evidence="1 2" key="1">
    <citation type="submission" date="2018-10" db="EMBL/GenBank/DDBJ databases">
        <title>Draft genome sequence for the type isolate of Erwinia psidii, agent causal of bacterial blight in guava (Psidium guajava) and wilt and die-back of Eucalyptus spp.</title>
        <authorList>
            <person name="Hermenegildo P.S."/>
            <person name="Santos S.A."/>
            <person name="Guimaraes L.M.S."/>
            <person name="Vidigal P.M.P."/>
            <person name="Pereira I.C."/>
            <person name="Badel J.L."/>
            <person name="Alfenas-Zerbini P."/>
            <person name="Ferreira M.A.S.V."/>
            <person name="Alfenas A.C."/>
        </authorList>
    </citation>
    <scope>NUCLEOTIDE SEQUENCE [LARGE SCALE GENOMIC DNA]</scope>
    <source>
        <strain evidence="1 2">IBSBF 435</strain>
    </source>
</reference>
<dbReference type="AlphaFoldDB" id="A0A3N6S9X4"/>
<protein>
    <recommendedName>
        <fullName evidence="3">Glycosyl hydrolase</fullName>
    </recommendedName>
</protein>
<evidence type="ECO:0000313" key="1">
    <source>
        <dbReference type="EMBL" id="RQM36773.1"/>
    </source>
</evidence>
<proteinExistence type="predicted"/>
<dbReference type="Gene3D" id="2.115.10.20">
    <property type="entry name" value="Glycosyl hydrolase domain, family 43"/>
    <property type="match status" value="1"/>
</dbReference>
<organism evidence="1 2">
    <name type="scientific">Erwinia psidii</name>
    <dbReference type="NCBI Taxonomy" id="69224"/>
    <lineage>
        <taxon>Bacteria</taxon>
        <taxon>Pseudomonadati</taxon>
        <taxon>Pseudomonadota</taxon>
        <taxon>Gammaproteobacteria</taxon>
        <taxon>Enterobacterales</taxon>
        <taxon>Erwiniaceae</taxon>
        <taxon>Erwinia</taxon>
    </lineage>
</organism>
<dbReference type="SUPFAM" id="SSF75005">
    <property type="entry name" value="Arabinanase/levansucrase/invertase"/>
    <property type="match status" value="1"/>
</dbReference>
<comment type="caution">
    <text evidence="1">The sequence shown here is derived from an EMBL/GenBank/DDBJ whole genome shotgun (WGS) entry which is preliminary data.</text>
</comment>
<dbReference type="OrthoDB" id="223410at2"/>
<dbReference type="Proteomes" id="UP000279457">
    <property type="component" value="Unassembled WGS sequence"/>
</dbReference>
<dbReference type="Pfam" id="PF15892">
    <property type="entry name" value="BNR_4"/>
    <property type="match status" value="1"/>
</dbReference>
<gene>
    <name evidence="1" type="ORF">EB241_18645</name>
</gene>
<accession>A0A3N6S9X4</accession>
<name>A0A3N6S9X4_9GAMM</name>